<dbReference type="AlphaFoldDB" id="A0A369WSS0"/>
<accession>A0A369WSS0</accession>
<gene>
    <name evidence="1" type="ORF">DV711_06180</name>
</gene>
<protein>
    <submittedName>
        <fullName evidence="1">Uncharacterized protein</fullName>
    </submittedName>
</protein>
<comment type="caution">
    <text evidence="1">The sequence shown here is derived from an EMBL/GenBank/DDBJ whole genome shotgun (WGS) entry which is preliminary data.</text>
</comment>
<dbReference type="Proteomes" id="UP000253769">
    <property type="component" value="Unassembled WGS sequence"/>
</dbReference>
<sequence length="154" mass="17149">MVDETELPTLTHQQLVFAECRFHGLTIPISSKRAGISVGCGEKWSVSPEIKAHIAQLSAEKAEILAKEVRYSLEDAHMDIEQGKKMSANAMEWFRGVEMQMKLHGLGQDKKDPLVSVNINNINKTDQLEVMDDAQLLELAGDSFERLQPGTEEG</sequence>
<dbReference type="EMBL" id="QQOH01000001">
    <property type="protein sequence ID" value="RDE25140.1"/>
    <property type="molecule type" value="Genomic_DNA"/>
</dbReference>
<dbReference type="RefSeq" id="WP_114694737.1">
    <property type="nucleotide sequence ID" value="NZ_QQOH01000001.1"/>
</dbReference>
<organism evidence="1 2">
    <name type="scientific">Motiliproteus coralliicola</name>
    <dbReference type="NCBI Taxonomy" id="2283196"/>
    <lineage>
        <taxon>Bacteria</taxon>
        <taxon>Pseudomonadati</taxon>
        <taxon>Pseudomonadota</taxon>
        <taxon>Gammaproteobacteria</taxon>
        <taxon>Oceanospirillales</taxon>
        <taxon>Oceanospirillaceae</taxon>
        <taxon>Motiliproteus</taxon>
    </lineage>
</organism>
<reference evidence="1 2" key="1">
    <citation type="submission" date="2018-07" db="EMBL/GenBank/DDBJ databases">
        <title>Motiliproteus coralliicola sp. nov., a bacterium isolated from Coral.</title>
        <authorList>
            <person name="Wang G."/>
        </authorList>
    </citation>
    <scope>NUCLEOTIDE SEQUENCE [LARGE SCALE GENOMIC DNA]</scope>
    <source>
        <strain evidence="1 2">C34</strain>
    </source>
</reference>
<evidence type="ECO:0000313" key="1">
    <source>
        <dbReference type="EMBL" id="RDE25140.1"/>
    </source>
</evidence>
<name>A0A369WSS0_9GAMM</name>
<evidence type="ECO:0000313" key="2">
    <source>
        <dbReference type="Proteomes" id="UP000253769"/>
    </source>
</evidence>
<proteinExistence type="predicted"/>
<keyword evidence="2" id="KW-1185">Reference proteome</keyword>